<accession>A0ABU5QBW8</accession>
<dbReference type="SUPFAM" id="SSF52540">
    <property type="entry name" value="P-loop containing nucleoside triphosphate hydrolases"/>
    <property type="match status" value="1"/>
</dbReference>
<evidence type="ECO:0000313" key="4">
    <source>
        <dbReference type="Proteomes" id="UP001302949"/>
    </source>
</evidence>
<evidence type="ECO:0000259" key="1">
    <source>
        <dbReference type="Pfam" id="PF12476"/>
    </source>
</evidence>
<dbReference type="InterPro" id="IPR041685">
    <property type="entry name" value="AAA_GajA/Old/RecF-like"/>
</dbReference>
<sequence length="401" mass="46918">MVNKITFTNYKIFNSKQSIELAPMTILIGKNSSGKSALAKLPTLISGSLSGRTDDCFTCENEGVVLGNNYSDLNYEKDTTGEFVFKLELKNRTFLYITVKLEYGGSKLTIYSWNYNDEFKLQYHFKEKLYSINNSIKLYDCRFKGFLLEKIVDFEGEIEIPNLINFSFEFDYVCSYRVEPKDIKEDQPKEKNIRKIGIDGKHAYEILINDAIYSDGQLLNKVSNWYKKVFESWEVNIDRDTLRNKFYFELKRDYPRPFKTSLENVGQGMSQILPLITKSFIEEEKPSLTIIEEPELHLHPSAHGNLAERFAESLIDVNKRYLIETHSENFILRLRRLIAESKYPYFTEQNLKIYYVYYDEDLNESFLREVVVEGNGNVKNWPKGVFSESMDELLAMKNAQK</sequence>
<dbReference type="InterPro" id="IPR027417">
    <property type="entry name" value="P-loop_NTPase"/>
</dbReference>
<dbReference type="PANTHER" id="PTHR43581:SF4">
    <property type="entry name" value="ATP_GTP PHOSPHATASE"/>
    <property type="match status" value="1"/>
</dbReference>
<reference evidence="3 4" key="1">
    <citation type="submission" date="2023-12" db="EMBL/GenBank/DDBJ databases">
        <title>Novel species of the genus Arcicella isolated from rivers.</title>
        <authorList>
            <person name="Lu H."/>
        </authorList>
    </citation>
    <scope>NUCLEOTIDE SEQUENCE [LARGE SCALE GENOMIC DNA]</scope>
    <source>
        <strain evidence="3 4">KCTC 23307</strain>
    </source>
</reference>
<proteinExistence type="predicted"/>
<dbReference type="PIRSF" id="PIRSF034888">
    <property type="entry name" value="P-loop_UCP034888"/>
    <property type="match status" value="1"/>
</dbReference>
<dbReference type="Gene3D" id="3.40.50.300">
    <property type="entry name" value="P-loop containing nucleotide triphosphate hydrolases"/>
    <property type="match status" value="1"/>
</dbReference>
<feature type="domain" description="Endonuclease GajA/Old nuclease/RecF-like AAA" evidence="2">
    <location>
        <begin position="1"/>
        <end position="331"/>
    </location>
</feature>
<organism evidence="3 4">
    <name type="scientific">Arcicella rigui</name>
    <dbReference type="NCBI Taxonomy" id="797020"/>
    <lineage>
        <taxon>Bacteria</taxon>
        <taxon>Pseudomonadati</taxon>
        <taxon>Bacteroidota</taxon>
        <taxon>Cytophagia</taxon>
        <taxon>Cytophagales</taxon>
        <taxon>Flectobacillaceae</taxon>
        <taxon>Arcicella</taxon>
    </lineage>
</organism>
<dbReference type="PANTHER" id="PTHR43581">
    <property type="entry name" value="ATP/GTP PHOSPHATASE"/>
    <property type="match status" value="1"/>
</dbReference>
<gene>
    <name evidence="3" type="ORF">VB248_14435</name>
</gene>
<dbReference type="EMBL" id="JAYFUM010000017">
    <property type="protein sequence ID" value="MEA5140346.1"/>
    <property type="molecule type" value="Genomic_DNA"/>
</dbReference>
<dbReference type="RefSeq" id="WP_323297501.1">
    <property type="nucleotide sequence ID" value="NZ_JAYFUM010000017.1"/>
</dbReference>
<evidence type="ECO:0000259" key="2">
    <source>
        <dbReference type="Pfam" id="PF13175"/>
    </source>
</evidence>
<keyword evidence="4" id="KW-1185">Reference proteome</keyword>
<dbReference type="Pfam" id="PF12476">
    <property type="entry name" value="DUF3696"/>
    <property type="match status" value="1"/>
</dbReference>
<dbReference type="InterPro" id="IPR051396">
    <property type="entry name" value="Bact_Antivir_Def_Nuclease"/>
</dbReference>
<dbReference type="InterPro" id="IPR022532">
    <property type="entry name" value="DUF3696"/>
</dbReference>
<dbReference type="Pfam" id="PF13175">
    <property type="entry name" value="AAA_15"/>
    <property type="match status" value="1"/>
</dbReference>
<protein>
    <submittedName>
        <fullName evidence="3">DUF3696 domain-containing protein</fullName>
    </submittedName>
</protein>
<dbReference type="Proteomes" id="UP001302949">
    <property type="component" value="Unassembled WGS sequence"/>
</dbReference>
<evidence type="ECO:0000313" key="3">
    <source>
        <dbReference type="EMBL" id="MEA5140346.1"/>
    </source>
</evidence>
<dbReference type="InterPro" id="IPR014592">
    <property type="entry name" value="P-loop_UCP034888"/>
</dbReference>
<comment type="caution">
    <text evidence="3">The sequence shown here is derived from an EMBL/GenBank/DDBJ whole genome shotgun (WGS) entry which is preliminary data.</text>
</comment>
<name>A0ABU5QBW8_9BACT</name>
<feature type="domain" description="DUF3696" evidence="1">
    <location>
        <begin position="350"/>
        <end position="394"/>
    </location>
</feature>